<dbReference type="EC" id="2.4.1.-" evidence="9"/>
<keyword evidence="7 9" id="KW-0333">Golgi apparatus</keyword>
<sequence>MPIARAILNLFYAPFHRYVCIRPYILPVTVGMVLGIAIHMTSVPFFEDRCDRNLRLMGQRSVQEPIMLTSLLKPQSKDEISKKTTRNIVPESEDFEPRIVKPPEIKPGVANKTAVQKKISRPRYISTELGIREKVFAAILSSADTLNTFGIAINRTLVGHVTKAIFFTSTMPSPIPQGMNIVSFLDKHNEYLPVHTLKYISEHYSDTYDFYMFVSDRTYLRGQRIYEMVEHISINEEVYMGAPSPDGKFCDLEGGVIFSQPVISKVLKNLDWCLKNTHPDNPSTTLGMCVNQSTQKHCSMKGGDHIFHHYRLDDFEYDDDIIRLREDPYFNSSLSLYPLPDDISQYKLHRYFCLLELNLTRQQINKAKEEIIDLSQHGPEGRDSLTWPIGVPEPFKPTNRYSVIPWVFFTETHIYLDGELSIIKELKGLDKLDIQDTIQAAVEALQQTYDSELTFQQLINGYRRYDQTRGMEYVLDLMMTNKAKKNENILKRVHLVRPIGKVENIQMPYVTENTAIYMVVILHEEEVDMFDKFMVEYAQTCMETKDNSQLIVALVYPNGYGNEKKKDPFAKPKALIDQFSKKYNTDTKVNFKVIQSEEAYMNDIKILDLLIPDFTDETLIMVGRANMELTSDVLVSYFNRVRMNTIKGWQVFFPVGFAQYKPEIIYKEKSAPSLVEVGSKVGRYDLQSYDHTSFYVSDYKAARKLMSPEAMNISTIFTLFLNHKKLHIFRAVEPFLKLRWIQFSCLPTMSQHHYQHCVTRNTEGLASTHDLAMLIFQDRKEVLTQSIIEPPLPKGIDPVKKS</sequence>
<evidence type="ECO:0000313" key="10">
    <source>
        <dbReference type="EMBL" id="KAL3832167.1"/>
    </source>
</evidence>
<comment type="subcellular location">
    <subcellularLocation>
        <location evidence="1 9">Golgi apparatus</location>
        <location evidence="1 9">Golgi stack membrane</location>
        <topology evidence="1 9">Single-pass type II membrane protein</topology>
    </subcellularLocation>
</comment>
<dbReference type="AlphaFoldDB" id="A0ABD3T5P4"/>
<reference evidence="10 11" key="1">
    <citation type="submission" date="2024-11" db="EMBL/GenBank/DDBJ databases">
        <title>Chromosome-level genome assembly of the freshwater bivalve Anodonta woodiana.</title>
        <authorList>
            <person name="Chen X."/>
        </authorList>
    </citation>
    <scope>NUCLEOTIDE SEQUENCE [LARGE SCALE GENOMIC DNA]</scope>
    <source>
        <strain evidence="10">MN2024</strain>
        <tissue evidence="10">Gills</tissue>
    </source>
</reference>
<name>A0ABD3T5P4_SINWO</name>
<evidence type="ECO:0000256" key="6">
    <source>
        <dbReference type="ARBA" id="ARBA00022989"/>
    </source>
</evidence>
<keyword evidence="6 9" id="KW-1133">Transmembrane helix</keyword>
<dbReference type="EMBL" id="JBJQND010000019">
    <property type="protein sequence ID" value="KAL3832167.1"/>
    <property type="molecule type" value="Genomic_DNA"/>
</dbReference>
<keyword evidence="8 9" id="KW-0472">Membrane</keyword>
<protein>
    <recommendedName>
        <fullName evidence="9">Hexosyltransferase</fullName>
        <ecNumber evidence="9">2.4.1.-</ecNumber>
    </recommendedName>
</protein>
<proteinExistence type="inferred from homology"/>
<keyword evidence="11" id="KW-1185">Reference proteome</keyword>
<evidence type="ECO:0000256" key="1">
    <source>
        <dbReference type="ARBA" id="ARBA00004447"/>
    </source>
</evidence>
<evidence type="ECO:0000313" key="11">
    <source>
        <dbReference type="Proteomes" id="UP001634394"/>
    </source>
</evidence>
<comment type="caution">
    <text evidence="10">The sequence shown here is derived from an EMBL/GenBank/DDBJ whole genome shotgun (WGS) entry which is preliminary data.</text>
</comment>
<evidence type="ECO:0000256" key="5">
    <source>
        <dbReference type="ARBA" id="ARBA00022968"/>
    </source>
</evidence>
<dbReference type="InterPro" id="IPR051227">
    <property type="entry name" value="CS_glycosyltransferase"/>
</dbReference>
<dbReference type="Pfam" id="PF05679">
    <property type="entry name" value="CHGN"/>
    <property type="match status" value="1"/>
</dbReference>
<evidence type="ECO:0000256" key="2">
    <source>
        <dbReference type="ARBA" id="ARBA00009239"/>
    </source>
</evidence>
<evidence type="ECO:0000256" key="9">
    <source>
        <dbReference type="RuleBase" id="RU364016"/>
    </source>
</evidence>
<dbReference type="PANTHER" id="PTHR12369:SF13">
    <property type="entry name" value="HEXOSYLTRANSFERASE"/>
    <property type="match status" value="1"/>
</dbReference>
<keyword evidence="4 9" id="KW-0812">Transmembrane</keyword>
<evidence type="ECO:0000256" key="4">
    <source>
        <dbReference type="ARBA" id="ARBA00022692"/>
    </source>
</evidence>
<gene>
    <name evidence="10" type="ORF">ACJMK2_023831</name>
</gene>
<evidence type="ECO:0000256" key="8">
    <source>
        <dbReference type="ARBA" id="ARBA00023136"/>
    </source>
</evidence>
<dbReference type="Proteomes" id="UP001634394">
    <property type="component" value="Unassembled WGS sequence"/>
</dbReference>
<accession>A0ABD3T5P4</accession>
<dbReference type="GO" id="GO:0032580">
    <property type="term" value="C:Golgi cisterna membrane"/>
    <property type="evidence" value="ECO:0007669"/>
    <property type="project" value="UniProtKB-SubCell"/>
</dbReference>
<keyword evidence="5 9" id="KW-0735">Signal-anchor</keyword>
<evidence type="ECO:0000256" key="7">
    <source>
        <dbReference type="ARBA" id="ARBA00023034"/>
    </source>
</evidence>
<dbReference type="GO" id="GO:0016740">
    <property type="term" value="F:transferase activity"/>
    <property type="evidence" value="ECO:0007669"/>
    <property type="project" value="UniProtKB-KW"/>
</dbReference>
<dbReference type="Gene3D" id="3.90.550.50">
    <property type="match status" value="1"/>
</dbReference>
<dbReference type="PANTHER" id="PTHR12369">
    <property type="entry name" value="CHONDROITIN SYNTHASE"/>
    <property type="match status" value="1"/>
</dbReference>
<keyword evidence="3 9" id="KW-0808">Transferase</keyword>
<feature type="transmembrane region" description="Helical" evidence="9">
    <location>
        <begin position="24"/>
        <end position="46"/>
    </location>
</feature>
<evidence type="ECO:0000256" key="3">
    <source>
        <dbReference type="ARBA" id="ARBA00022679"/>
    </source>
</evidence>
<organism evidence="10 11">
    <name type="scientific">Sinanodonta woodiana</name>
    <name type="common">Chinese pond mussel</name>
    <name type="synonym">Anodonta woodiana</name>
    <dbReference type="NCBI Taxonomy" id="1069815"/>
    <lineage>
        <taxon>Eukaryota</taxon>
        <taxon>Metazoa</taxon>
        <taxon>Spiralia</taxon>
        <taxon>Lophotrochozoa</taxon>
        <taxon>Mollusca</taxon>
        <taxon>Bivalvia</taxon>
        <taxon>Autobranchia</taxon>
        <taxon>Heteroconchia</taxon>
        <taxon>Palaeoheterodonta</taxon>
        <taxon>Unionida</taxon>
        <taxon>Unionoidea</taxon>
        <taxon>Unionidae</taxon>
        <taxon>Unioninae</taxon>
        <taxon>Sinanodonta</taxon>
    </lineage>
</organism>
<dbReference type="InterPro" id="IPR008428">
    <property type="entry name" value="Chond_GalNAc"/>
</dbReference>
<comment type="similarity">
    <text evidence="2 9">Belongs to the chondroitin N-acetylgalactosaminyltransferase family.</text>
</comment>